<evidence type="ECO:0000313" key="6">
    <source>
        <dbReference type="Proteomes" id="UP000256269"/>
    </source>
</evidence>
<keyword evidence="1" id="KW-0805">Transcription regulation</keyword>
<name>A0A3E0G5F6_9PSEU</name>
<dbReference type="InterPro" id="IPR023187">
    <property type="entry name" value="Tscrpt_reg_MarR-type_CS"/>
</dbReference>
<evidence type="ECO:0000256" key="3">
    <source>
        <dbReference type="ARBA" id="ARBA00023163"/>
    </source>
</evidence>
<reference evidence="5 6" key="1">
    <citation type="submission" date="2018-08" db="EMBL/GenBank/DDBJ databases">
        <title>Genomic Encyclopedia of Archaeal and Bacterial Type Strains, Phase II (KMG-II): from individual species to whole genera.</title>
        <authorList>
            <person name="Goeker M."/>
        </authorList>
    </citation>
    <scope>NUCLEOTIDE SEQUENCE [LARGE SCALE GENOMIC DNA]</scope>
    <source>
        <strain evidence="5 6">DSM 45791</strain>
    </source>
</reference>
<feature type="domain" description="HTH marR-type" evidence="4">
    <location>
        <begin position="48"/>
        <end position="183"/>
    </location>
</feature>
<dbReference type="PANTHER" id="PTHR33164:SF104">
    <property type="entry name" value="TRANSCRIPTIONAL REGULATORY PROTEIN"/>
    <property type="match status" value="1"/>
</dbReference>
<dbReference type="GO" id="GO:0003700">
    <property type="term" value="F:DNA-binding transcription factor activity"/>
    <property type="evidence" value="ECO:0007669"/>
    <property type="project" value="InterPro"/>
</dbReference>
<evidence type="ECO:0000256" key="2">
    <source>
        <dbReference type="ARBA" id="ARBA00023125"/>
    </source>
</evidence>
<dbReference type="InterPro" id="IPR036390">
    <property type="entry name" value="WH_DNA-bd_sf"/>
</dbReference>
<organism evidence="5 6">
    <name type="scientific">Kutzneria buriramensis</name>
    <dbReference type="NCBI Taxonomy" id="1045776"/>
    <lineage>
        <taxon>Bacteria</taxon>
        <taxon>Bacillati</taxon>
        <taxon>Actinomycetota</taxon>
        <taxon>Actinomycetes</taxon>
        <taxon>Pseudonocardiales</taxon>
        <taxon>Pseudonocardiaceae</taxon>
        <taxon>Kutzneria</taxon>
    </lineage>
</organism>
<dbReference type="InterPro" id="IPR000835">
    <property type="entry name" value="HTH_MarR-typ"/>
</dbReference>
<dbReference type="InterPro" id="IPR036388">
    <property type="entry name" value="WH-like_DNA-bd_sf"/>
</dbReference>
<accession>A0A3E0G5F6</accession>
<sequence>MSVECTNVKILSVRDYDGAMAKRTVRQDYVDQMIEVIADRHEPHVTQAKALAYRVRRLAHRLETEIKRELAPHGIKLWELELLACLIRTEPKHRLSAGALMTQLQLTSGAVTNRVARLERNGWVSRDVDPDDRRSVLVELTPAGERRALEVFGVKTDSECELLSALSPAAQRRLNDDLRTALVALDGSG</sequence>
<evidence type="ECO:0000313" key="5">
    <source>
        <dbReference type="EMBL" id="REH17896.1"/>
    </source>
</evidence>
<dbReference type="GO" id="GO:0006950">
    <property type="term" value="P:response to stress"/>
    <property type="evidence" value="ECO:0007669"/>
    <property type="project" value="TreeGrafter"/>
</dbReference>
<dbReference type="Pfam" id="PF01047">
    <property type="entry name" value="MarR"/>
    <property type="match status" value="1"/>
</dbReference>
<evidence type="ECO:0000256" key="1">
    <source>
        <dbReference type="ARBA" id="ARBA00023015"/>
    </source>
</evidence>
<dbReference type="SMART" id="SM00347">
    <property type="entry name" value="HTH_MARR"/>
    <property type="match status" value="1"/>
</dbReference>
<dbReference type="SUPFAM" id="SSF46785">
    <property type="entry name" value="Winged helix' DNA-binding domain"/>
    <property type="match status" value="1"/>
</dbReference>
<dbReference type="EMBL" id="QUNO01000041">
    <property type="protein sequence ID" value="REH17896.1"/>
    <property type="molecule type" value="Genomic_DNA"/>
</dbReference>
<gene>
    <name evidence="5" type="ORF">BCF44_14113</name>
</gene>
<dbReference type="Gene3D" id="1.10.10.10">
    <property type="entry name" value="Winged helix-like DNA-binding domain superfamily/Winged helix DNA-binding domain"/>
    <property type="match status" value="1"/>
</dbReference>
<dbReference type="InterPro" id="IPR039422">
    <property type="entry name" value="MarR/SlyA-like"/>
</dbReference>
<keyword evidence="2 5" id="KW-0238">DNA-binding</keyword>
<keyword evidence="3" id="KW-0804">Transcription</keyword>
<keyword evidence="6" id="KW-1185">Reference proteome</keyword>
<dbReference type="PROSITE" id="PS50995">
    <property type="entry name" value="HTH_MARR_2"/>
    <property type="match status" value="1"/>
</dbReference>
<protein>
    <submittedName>
        <fullName evidence="5">DNA-binding MarR family transcriptional regulator</fullName>
    </submittedName>
</protein>
<evidence type="ECO:0000259" key="4">
    <source>
        <dbReference type="PROSITE" id="PS50995"/>
    </source>
</evidence>
<dbReference type="Proteomes" id="UP000256269">
    <property type="component" value="Unassembled WGS sequence"/>
</dbReference>
<dbReference type="PANTHER" id="PTHR33164">
    <property type="entry name" value="TRANSCRIPTIONAL REGULATOR, MARR FAMILY"/>
    <property type="match status" value="1"/>
</dbReference>
<comment type="caution">
    <text evidence="5">The sequence shown here is derived from an EMBL/GenBank/DDBJ whole genome shotgun (WGS) entry which is preliminary data.</text>
</comment>
<dbReference type="PROSITE" id="PS01117">
    <property type="entry name" value="HTH_MARR_1"/>
    <property type="match status" value="1"/>
</dbReference>
<dbReference type="AlphaFoldDB" id="A0A3E0G5F6"/>
<proteinExistence type="predicted"/>
<dbReference type="GO" id="GO:0003677">
    <property type="term" value="F:DNA binding"/>
    <property type="evidence" value="ECO:0007669"/>
    <property type="project" value="UniProtKB-KW"/>
</dbReference>